<dbReference type="InterPro" id="IPR050109">
    <property type="entry name" value="HTH-type_TetR-like_transc_reg"/>
</dbReference>
<evidence type="ECO:0000256" key="2">
    <source>
        <dbReference type="ARBA" id="ARBA00023125"/>
    </source>
</evidence>
<evidence type="ECO:0000313" key="7">
    <source>
        <dbReference type="EMBL" id="CAA9413789.1"/>
    </source>
</evidence>
<evidence type="ECO:0000259" key="6">
    <source>
        <dbReference type="PROSITE" id="PS50977"/>
    </source>
</evidence>
<proteinExistence type="predicted"/>
<evidence type="ECO:0000256" key="4">
    <source>
        <dbReference type="PROSITE-ProRule" id="PRU00335"/>
    </source>
</evidence>
<keyword evidence="1" id="KW-0805">Transcription regulation</keyword>
<protein>
    <recommendedName>
        <fullName evidence="6">HTH tetR-type domain-containing protein</fullName>
    </recommendedName>
</protein>
<sequence length="231" mass="25685">MDKTPVQTRKPARPRVAKVPPKPARGPRTDGESTRARILQSTRRLLIEHGYANLSVREIAADAGVNHALIGYHFQGRQQLVMAVLDEANTVLLERQARMYGAPATAAEKWEQACAFYEEDLASGFVQLVTELMGASFHDEELRREFTPRLLAWKKLIAQAVDDYLAETGLDLPVSGRAITAWITWFWLGMEASMALGIEEKDGHQREALQAMAQLLKGAPAVAAPRTRRKA</sequence>
<dbReference type="PROSITE" id="PS50977">
    <property type="entry name" value="HTH_TETR_2"/>
    <property type="match status" value="1"/>
</dbReference>
<gene>
    <name evidence="7" type="ORF">AVDCRST_MAG51-1577</name>
</gene>
<dbReference type="GO" id="GO:0003700">
    <property type="term" value="F:DNA-binding transcription factor activity"/>
    <property type="evidence" value="ECO:0007669"/>
    <property type="project" value="TreeGrafter"/>
</dbReference>
<reference evidence="7" key="1">
    <citation type="submission" date="2020-02" db="EMBL/GenBank/DDBJ databases">
        <authorList>
            <person name="Meier V. D."/>
        </authorList>
    </citation>
    <scope>NUCLEOTIDE SEQUENCE</scope>
    <source>
        <strain evidence="7">AVDCRST_MAG51</strain>
    </source>
</reference>
<dbReference type="Pfam" id="PF00440">
    <property type="entry name" value="TetR_N"/>
    <property type="match status" value="1"/>
</dbReference>
<keyword evidence="2 4" id="KW-0238">DNA-binding</keyword>
<dbReference type="InterPro" id="IPR009057">
    <property type="entry name" value="Homeodomain-like_sf"/>
</dbReference>
<name>A0A6J4PIL6_9BURK</name>
<dbReference type="EMBL" id="CADCUX010000335">
    <property type="protein sequence ID" value="CAA9413789.1"/>
    <property type="molecule type" value="Genomic_DNA"/>
</dbReference>
<organism evidence="7">
    <name type="scientific">uncultured Ramlibacter sp</name>
    <dbReference type="NCBI Taxonomy" id="260755"/>
    <lineage>
        <taxon>Bacteria</taxon>
        <taxon>Pseudomonadati</taxon>
        <taxon>Pseudomonadota</taxon>
        <taxon>Betaproteobacteria</taxon>
        <taxon>Burkholderiales</taxon>
        <taxon>Comamonadaceae</taxon>
        <taxon>Ramlibacter</taxon>
        <taxon>environmental samples</taxon>
    </lineage>
</organism>
<dbReference type="InterPro" id="IPR001647">
    <property type="entry name" value="HTH_TetR"/>
</dbReference>
<dbReference type="Gene3D" id="1.10.10.60">
    <property type="entry name" value="Homeodomain-like"/>
    <property type="match status" value="1"/>
</dbReference>
<accession>A0A6J4PIL6</accession>
<evidence type="ECO:0000256" key="3">
    <source>
        <dbReference type="ARBA" id="ARBA00023163"/>
    </source>
</evidence>
<dbReference type="AlphaFoldDB" id="A0A6J4PIL6"/>
<dbReference type="PANTHER" id="PTHR30055:SF234">
    <property type="entry name" value="HTH-TYPE TRANSCRIPTIONAL REGULATOR BETI"/>
    <property type="match status" value="1"/>
</dbReference>
<feature type="region of interest" description="Disordered" evidence="5">
    <location>
        <begin position="1"/>
        <end position="35"/>
    </location>
</feature>
<dbReference type="PRINTS" id="PR00455">
    <property type="entry name" value="HTHTETR"/>
</dbReference>
<feature type="domain" description="HTH tetR-type" evidence="6">
    <location>
        <begin position="32"/>
        <end position="92"/>
    </location>
</feature>
<feature type="DNA-binding region" description="H-T-H motif" evidence="4">
    <location>
        <begin position="55"/>
        <end position="74"/>
    </location>
</feature>
<keyword evidence="3" id="KW-0804">Transcription</keyword>
<evidence type="ECO:0000256" key="5">
    <source>
        <dbReference type="SAM" id="MobiDB-lite"/>
    </source>
</evidence>
<dbReference type="PANTHER" id="PTHR30055">
    <property type="entry name" value="HTH-TYPE TRANSCRIPTIONAL REGULATOR RUTR"/>
    <property type="match status" value="1"/>
</dbReference>
<dbReference type="Gene3D" id="1.10.357.10">
    <property type="entry name" value="Tetracycline Repressor, domain 2"/>
    <property type="match status" value="1"/>
</dbReference>
<dbReference type="SUPFAM" id="SSF46689">
    <property type="entry name" value="Homeodomain-like"/>
    <property type="match status" value="1"/>
</dbReference>
<evidence type="ECO:0000256" key="1">
    <source>
        <dbReference type="ARBA" id="ARBA00023015"/>
    </source>
</evidence>
<dbReference type="GO" id="GO:0000976">
    <property type="term" value="F:transcription cis-regulatory region binding"/>
    <property type="evidence" value="ECO:0007669"/>
    <property type="project" value="TreeGrafter"/>
</dbReference>